<dbReference type="Proteomes" id="UP000292347">
    <property type="component" value="Unassembled WGS sequence"/>
</dbReference>
<dbReference type="PANTHER" id="PTHR30590">
    <property type="entry name" value="INNER MEMBRANE PROTEIN"/>
    <property type="match status" value="1"/>
</dbReference>
<dbReference type="RefSeq" id="WP_129342197.1">
    <property type="nucleotide sequence ID" value="NZ_JACIDD010000002.1"/>
</dbReference>
<protein>
    <submittedName>
        <fullName evidence="1">DUF418 domain-containing protein</fullName>
    </submittedName>
</protein>
<organism evidence="1 2">
    <name type="scientific">Sphingomonas desiccabilis</name>
    <dbReference type="NCBI Taxonomy" id="429134"/>
    <lineage>
        <taxon>Bacteria</taxon>
        <taxon>Pseudomonadati</taxon>
        <taxon>Pseudomonadota</taxon>
        <taxon>Alphaproteobacteria</taxon>
        <taxon>Sphingomonadales</taxon>
        <taxon>Sphingomonadaceae</taxon>
        <taxon>Sphingomonas</taxon>
    </lineage>
</organism>
<gene>
    <name evidence="1" type="ORF">EO081_12405</name>
</gene>
<dbReference type="InterPro" id="IPR052529">
    <property type="entry name" value="Bact_Transport_Assoc"/>
</dbReference>
<dbReference type="OrthoDB" id="9807744at2"/>
<evidence type="ECO:0000313" key="2">
    <source>
        <dbReference type="Proteomes" id="UP000292347"/>
    </source>
</evidence>
<accession>A0A4V1QP55</accession>
<evidence type="ECO:0000313" key="1">
    <source>
        <dbReference type="EMBL" id="RXZ31984.1"/>
    </source>
</evidence>
<keyword evidence="2" id="KW-1185">Reference proteome</keyword>
<dbReference type="EMBL" id="SDPT01000002">
    <property type="protein sequence ID" value="RXZ31984.1"/>
    <property type="molecule type" value="Genomic_DNA"/>
</dbReference>
<name>A0A4V1QP55_9SPHN</name>
<proteinExistence type="predicted"/>
<sequence>MATTQADRIGSLDTVRGVAVLGILLMNIVAFAMPDAAYINPKAYGGHQGIDLAVYLVNFVLFDGKMRGLFSFLFGASMLLVIDRAAAKDESPARVHFARMAWLFAFGIAHLLLLWWGDILNQYAVIGAIAYTCRNAGVRALVTRGLVLVGVAWLVYAIMPLGILAMQAGIHDPDPAKAAENAQSLRAFIDSMGVPSPAHIQQELALHRGSWSGLVAHRWGELTHSLSATLFVGAETLGYMLLGMAALRSGMLTGAWPRARYCRWMLVGFGIGIPGYALLAAWLVSRDFELLAVATATMAFATPLRVPMILGWACLILLLARPGGGLGERIAAAGRMAFTNYLTTSIVMTTIFYGYGLGWYGTLSRAALYPIVLAMWGAMLLWSPAWLSRFRYGPFEWLWRSLARLELQPMRKTAALPG</sequence>
<comment type="caution">
    <text evidence="1">The sequence shown here is derived from an EMBL/GenBank/DDBJ whole genome shotgun (WGS) entry which is preliminary data.</text>
</comment>
<dbReference type="Pfam" id="PF04235">
    <property type="entry name" value="DUF418"/>
    <property type="match status" value="1"/>
</dbReference>
<reference evidence="1 2" key="1">
    <citation type="submission" date="2019-01" db="EMBL/GenBank/DDBJ databases">
        <title>Sphingomonas mucosissima sp. nov. and Sphingomonas desiccabilis sp. nov., from biological soil crusts in the Colorado Plateau, USA.</title>
        <authorList>
            <person name="Zhu D."/>
        </authorList>
    </citation>
    <scope>NUCLEOTIDE SEQUENCE [LARGE SCALE GENOMIC DNA]</scope>
    <source>
        <strain evidence="1 2">CP1D</strain>
    </source>
</reference>
<dbReference type="AlphaFoldDB" id="A0A4V1QP55"/>
<dbReference type="PANTHER" id="PTHR30590:SF2">
    <property type="entry name" value="INNER MEMBRANE PROTEIN"/>
    <property type="match status" value="1"/>
</dbReference>
<dbReference type="InterPro" id="IPR007349">
    <property type="entry name" value="DUF418"/>
</dbReference>